<evidence type="ECO:0000313" key="3">
    <source>
        <dbReference type="Proteomes" id="UP000008495"/>
    </source>
</evidence>
<dbReference type="RefSeq" id="WP_006501755.1">
    <property type="nucleotide sequence ID" value="NZ_BAGZ01000004.1"/>
</dbReference>
<proteinExistence type="predicted"/>
<dbReference type="EMBL" id="BAGZ01000004">
    <property type="protein sequence ID" value="GAB77004.1"/>
    <property type="molecule type" value="Genomic_DNA"/>
</dbReference>
<dbReference type="AlphaFoldDB" id="K6VJY5"/>
<keyword evidence="3" id="KW-1185">Reference proteome</keyword>
<dbReference type="OrthoDB" id="4828114at2"/>
<gene>
    <name evidence="2" type="ORF">AUCHE_04_00450</name>
</gene>
<dbReference type="Proteomes" id="UP000008495">
    <property type="component" value="Unassembled WGS sequence"/>
</dbReference>
<reference evidence="2 3" key="1">
    <citation type="submission" date="2012-08" db="EMBL/GenBank/DDBJ databases">
        <title>Whole genome shotgun sequence of Austwickia chelonae NBRC 105200.</title>
        <authorList>
            <person name="Yoshida I."/>
            <person name="Hosoyama A."/>
            <person name="Tsuchikane K."/>
            <person name="Katsumata H."/>
            <person name="Ando Y."/>
            <person name="Ohji S."/>
            <person name="Hamada M."/>
            <person name="Tamura T."/>
            <person name="Yamazoe A."/>
            <person name="Yamazaki S."/>
            <person name="Fujita N."/>
        </authorList>
    </citation>
    <scope>NUCLEOTIDE SEQUENCE [LARGE SCALE GENOMIC DNA]</scope>
    <source>
        <strain evidence="2 3">NBRC 105200</strain>
    </source>
</reference>
<dbReference type="eggNOG" id="COG3170">
    <property type="taxonomic scope" value="Bacteria"/>
</dbReference>
<comment type="caution">
    <text evidence="2">The sequence shown here is derived from an EMBL/GenBank/DDBJ whole genome shotgun (WGS) entry which is preliminary data.</text>
</comment>
<dbReference type="STRING" id="100225.SAMN05421595_2139"/>
<name>K6VJY5_9MICO</name>
<feature type="compositionally biased region" description="Low complexity" evidence="1">
    <location>
        <begin position="292"/>
        <end position="329"/>
    </location>
</feature>
<evidence type="ECO:0000256" key="1">
    <source>
        <dbReference type="SAM" id="MobiDB-lite"/>
    </source>
</evidence>
<sequence length="485" mass="53063">MPQIAEVVRKVDVALLSLDLNNYRFAAEQPSEVMAFNYLFDKEDVMSVANSLLREGYRTNEVPLVVEENDRYVVLEANRRVSALRALRDPSLVPNQHEALKKLIKRHQTDADDLPDEIYVTVYPDRASAAPVLARQHIGEDKKRWGLDEQAKFVLAQLTGDVDVKTLRATLTGIKNIVRVVKMGRVRQSLKEITYNDSTLLDYVSSTDLKMSAFEYAYRDRQIRPLLGFEFDSEGDITSCPQGPGEIAVLERLLHGFRSGELSTRKVLNDKNGEAYSTLVAELRTLSGISETSSAKAAAPPPASAGAPSQPNALEGGSGGESATSGAAEDNTANKVGPNSPDSKNKLVITLDYTKTPVGLQKRFIELRSIDLGVHPVAGSVLLRSVVESTIKLHYSKRGNHAVKGMLGQVVPHLATDYGNVGSISQSIRLLQNAIAPQQRPGSGNWFNSASHDPAAVINAQQVRDAWQELEPLLLFLLQDSPAFG</sequence>
<protein>
    <recommendedName>
        <fullName evidence="4">ParB/Sulfiredoxin domain-containing protein</fullName>
    </recommendedName>
</protein>
<accession>K6VJY5</accession>
<organism evidence="2 3">
    <name type="scientific">Austwickia chelonae NBRC 105200</name>
    <dbReference type="NCBI Taxonomy" id="1184607"/>
    <lineage>
        <taxon>Bacteria</taxon>
        <taxon>Bacillati</taxon>
        <taxon>Actinomycetota</taxon>
        <taxon>Actinomycetes</taxon>
        <taxon>Micrococcales</taxon>
        <taxon>Dermatophilaceae</taxon>
        <taxon>Austwickia</taxon>
    </lineage>
</organism>
<feature type="region of interest" description="Disordered" evidence="1">
    <location>
        <begin position="292"/>
        <end position="345"/>
    </location>
</feature>
<evidence type="ECO:0008006" key="4">
    <source>
        <dbReference type="Google" id="ProtNLM"/>
    </source>
</evidence>
<evidence type="ECO:0000313" key="2">
    <source>
        <dbReference type="EMBL" id="GAB77004.1"/>
    </source>
</evidence>